<dbReference type="RefSeq" id="WP_093449764.1">
    <property type="nucleotide sequence ID" value="NZ_FNZG01000002.1"/>
</dbReference>
<feature type="transmembrane region" description="Helical" evidence="1">
    <location>
        <begin position="442"/>
        <end position="463"/>
    </location>
</feature>
<protein>
    <submittedName>
        <fullName evidence="4">VPLPA-CTERM protein sorting domain-containing protein</fullName>
    </submittedName>
</protein>
<reference evidence="4 5" key="1">
    <citation type="submission" date="2016-10" db="EMBL/GenBank/DDBJ databases">
        <authorList>
            <person name="de Groot N.N."/>
        </authorList>
    </citation>
    <scope>NUCLEOTIDE SEQUENCE [LARGE SCALE GENOMIC DNA]</scope>
    <source>
        <strain evidence="4 5">DSM 29619</strain>
    </source>
</reference>
<feature type="signal peptide" evidence="2">
    <location>
        <begin position="1"/>
        <end position="31"/>
    </location>
</feature>
<feature type="chain" id="PRO_5014159181" evidence="2">
    <location>
        <begin position="32"/>
        <end position="470"/>
    </location>
</feature>
<dbReference type="EMBL" id="FOLX01000001">
    <property type="protein sequence ID" value="SFC28548.1"/>
    <property type="molecule type" value="Genomic_DNA"/>
</dbReference>
<evidence type="ECO:0000256" key="2">
    <source>
        <dbReference type="SAM" id="SignalP"/>
    </source>
</evidence>
<evidence type="ECO:0000313" key="5">
    <source>
        <dbReference type="Proteomes" id="UP000231644"/>
    </source>
</evidence>
<accession>A0A1I1I2V2</accession>
<name>A0A1I1I2V2_9RHOB</name>
<keyword evidence="2" id="KW-0732">Signal</keyword>
<feature type="domain" description="Glucose/Sorbosone dehydrogenase" evidence="3">
    <location>
        <begin position="71"/>
        <end position="311"/>
    </location>
</feature>
<gene>
    <name evidence="4" type="ORF">SAMN05421762_0417</name>
</gene>
<dbReference type="STRING" id="517719.SAMN05421762_0417"/>
<sequence>MRIRPASLRPALLSGLVPGLCALALSAPATAATLEPPAVSPSPLTVSLDFVGQFATAGNQNNVASPIPIGDHLYVVDQKRGKITIQDGASSRNVLDLTDVPPDVTPVGKSGFMNMAGDGGPVAYVGFTSSTLPAGFGTAQALPNDPNYHQPEKHYQLIYAYDRAADGSLSNPRALTAFETGQSTRQGGAHFGEAMLVLPDGRLLLSRGDNLNQLYDGLTHAQDPTTTVAKLLIIDGQTGATQVAATGVRNVQQLSYTDASRTRIAFSDIGRTVAEEINVIDVADLVDTAEVENFGWGRNADGLNREGTFYVNQGDFMGEVPGATGAIPGEEPGFITPYAQFGREGAPWLAVSGPILSEVSFNMIDMLFGDLATGALYATMEGIGDTLNTVYSVGVADGFGGVTTLADYLGITRADLRFFNFTDGSAGVLLERTGMAYRITEVVTAVPLPASALLLLGGLGLMATRRRRPA</sequence>
<dbReference type="InterPro" id="IPR011042">
    <property type="entry name" value="6-blade_b-propeller_TolB-like"/>
</dbReference>
<dbReference type="Proteomes" id="UP000231644">
    <property type="component" value="Unassembled WGS sequence"/>
</dbReference>
<keyword evidence="1" id="KW-1133">Transmembrane helix</keyword>
<proteinExistence type="predicted"/>
<dbReference type="AlphaFoldDB" id="A0A1I1I2V2"/>
<dbReference type="InterPro" id="IPR012938">
    <property type="entry name" value="Glc/Sorbosone_DH"/>
</dbReference>
<evidence type="ECO:0000259" key="3">
    <source>
        <dbReference type="Pfam" id="PF07995"/>
    </source>
</evidence>
<dbReference type="Pfam" id="PF07995">
    <property type="entry name" value="GSDH"/>
    <property type="match status" value="1"/>
</dbReference>
<evidence type="ECO:0000313" key="4">
    <source>
        <dbReference type="EMBL" id="SFC28548.1"/>
    </source>
</evidence>
<evidence type="ECO:0000256" key="1">
    <source>
        <dbReference type="SAM" id="Phobius"/>
    </source>
</evidence>
<keyword evidence="1" id="KW-0472">Membrane</keyword>
<keyword evidence="1" id="KW-0812">Transmembrane</keyword>
<keyword evidence="5" id="KW-1185">Reference proteome</keyword>
<organism evidence="4 5">
    <name type="scientific">Pseudooceanicola nitratireducens</name>
    <dbReference type="NCBI Taxonomy" id="517719"/>
    <lineage>
        <taxon>Bacteria</taxon>
        <taxon>Pseudomonadati</taxon>
        <taxon>Pseudomonadota</taxon>
        <taxon>Alphaproteobacteria</taxon>
        <taxon>Rhodobacterales</taxon>
        <taxon>Paracoccaceae</taxon>
        <taxon>Pseudooceanicola</taxon>
    </lineage>
</organism>
<dbReference type="Gene3D" id="2.120.10.30">
    <property type="entry name" value="TolB, C-terminal domain"/>
    <property type="match status" value="1"/>
</dbReference>